<keyword evidence="2" id="KW-0732">Signal</keyword>
<evidence type="ECO:0000313" key="3">
    <source>
        <dbReference type="EMBL" id="QDA60473.1"/>
    </source>
</evidence>
<dbReference type="EMBL" id="CP040896">
    <property type="protein sequence ID" value="QDA60473.1"/>
    <property type="molecule type" value="Genomic_DNA"/>
</dbReference>
<sequence>MQKIILLFSCAAALNLASCTPDKTTDTSTTTVVTDSTTTAATDTAAAGTTATTTQYDTTTQVIDPATIKDPAKAAQVRAAYQKRDRRIQDVRTRYTTDTVGQHAAVRNVTLETNSEVRNILDGSAQPQAYTAEGSGTATQAAPAHRRGPAIVKYERDGGKVKIEYANGTKVKIDKDGERKTKRANGTKIKVDEDGERKVKD</sequence>
<evidence type="ECO:0000313" key="4">
    <source>
        <dbReference type="Proteomes" id="UP000305398"/>
    </source>
</evidence>
<dbReference type="KEGG" id="hyj:FHG12_10285"/>
<feature type="signal peptide" evidence="2">
    <location>
        <begin position="1"/>
        <end position="17"/>
    </location>
</feature>
<feature type="region of interest" description="Disordered" evidence="1">
    <location>
        <begin position="176"/>
        <end position="201"/>
    </location>
</feature>
<organism evidence="3 4">
    <name type="scientific">Hymenobacter jejuensis</name>
    <dbReference type="NCBI Taxonomy" id="2502781"/>
    <lineage>
        <taxon>Bacteria</taxon>
        <taxon>Pseudomonadati</taxon>
        <taxon>Bacteroidota</taxon>
        <taxon>Cytophagia</taxon>
        <taxon>Cytophagales</taxon>
        <taxon>Hymenobacteraceae</taxon>
        <taxon>Hymenobacter</taxon>
    </lineage>
</organism>
<gene>
    <name evidence="3" type="ORF">FHG12_10285</name>
</gene>
<proteinExistence type="predicted"/>
<reference evidence="3 4" key="1">
    <citation type="submission" date="2019-06" db="EMBL/GenBank/DDBJ databases">
        <authorList>
            <person name="Srinivasan S."/>
        </authorList>
    </citation>
    <scope>NUCLEOTIDE SEQUENCE [LARGE SCALE GENOMIC DNA]</scope>
    <source>
        <strain evidence="3 4">17J68-5</strain>
    </source>
</reference>
<accession>A0A5B8A189</accession>
<dbReference type="RefSeq" id="WP_139515649.1">
    <property type="nucleotide sequence ID" value="NZ_CP040896.1"/>
</dbReference>
<feature type="compositionally biased region" description="Basic and acidic residues" evidence="1">
    <location>
        <begin position="189"/>
        <end position="201"/>
    </location>
</feature>
<dbReference type="OrthoDB" id="881647at2"/>
<dbReference type="Proteomes" id="UP000305398">
    <property type="component" value="Chromosome"/>
</dbReference>
<protein>
    <recommendedName>
        <fullName evidence="5">Centromere protein J C-terminal domain-containing protein</fullName>
    </recommendedName>
</protein>
<evidence type="ECO:0008006" key="5">
    <source>
        <dbReference type="Google" id="ProtNLM"/>
    </source>
</evidence>
<dbReference type="AlphaFoldDB" id="A0A5B8A189"/>
<evidence type="ECO:0000256" key="2">
    <source>
        <dbReference type="SAM" id="SignalP"/>
    </source>
</evidence>
<evidence type="ECO:0000256" key="1">
    <source>
        <dbReference type="SAM" id="MobiDB-lite"/>
    </source>
</evidence>
<name>A0A5B8A189_9BACT</name>
<feature type="chain" id="PRO_5022797830" description="Centromere protein J C-terminal domain-containing protein" evidence="2">
    <location>
        <begin position="18"/>
        <end position="201"/>
    </location>
</feature>
<keyword evidence="4" id="KW-1185">Reference proteome</keyword>